<reference evidence="3 4" key="1">
    <citation type="submission" date="2016-12" db="EMBL/GenBank/DDBJ databases">
        <title>Domibacillus sp. SAOS 44 whole genome sequencing.</title>
        <authorList>
            <person name="Verma A."/>
            <person name="Krishnamurthi S."/>
        </authorList>
    </citation>
    <scope>NUCLEOTIDE SEQUENCE [LARGE SCALE GENOMIC DNA]</scope>
    <source>
        <strain evidence="3 4">SAOS 44</strain>
    </source>
</reference>
<dbReference type="NCBIfam" id="NF037970">
    <property type="entry name" value="vanZ_1"/>
    <property type="match status" value="1"/>
</dbReference>
<feature type="transmembrane region" description="Helical" evidence="1">
    <location>
        <begin position="98"/>
        <end position="115"/>
    </location>
</feature>
<keyword evidence="1" id="KW-0812">Transmembrane</keyword>
<feature type="transmembrane region" description="Helical" evidence="1">
    <location>
        <begin position="73"/>
        <end position="93"/>
    </location>
</feature>
<feature type="transmembrane region" description="Helical" evidence="1">
    <location>
        <begin position="135"/>
        <end position="153"/>
    </location>
</feature>
<keyword evidence="1" id="KW-0472">Membrane</keyword>
<dbReference type="AlphaFoldDB" id="A0A1Q5P2M6"/>
<dbReference type="PIRSF" id="PIRSF019083">
    <property type="entry name" value="UCP019083_VanZ"/>
    <property type="match status" value="1"/>
</dbReference>
<dbReference type="Proteomes" id="UP000186524">
    <property type="component" value="Unassembled WGS sequence"/>
</dbReference>
<proteinExistence type="predicted"/>
<keyword evidence="4" id="KW-1185">Reference proteome</keyword>
<dbReference type="InterPro" id="IPR006976">
    <property type="entry name" value="VanZ-like"/>
</dbReference>
<organism evidence="3 4">
    <name type="scientific">Domibacillus mangrovi</name>
    <dbReference type="NCBI Taxonomy" id="1714354"/>
    <lineage>
        <taxon>Bacteria</taxon>
        <taxon>Bacillati</taxon>
        <taxon>Bacillota</taxon>
        <taxon>Bacilli</taxon>
        <taxon>Bacillales</taxon>
        <taxon>Bacillaceae</taxon>
        <taxon>Domibacillus</taxon>
    </lineage>
</organism>
<keyword evidence="1" id="KW-1133">Transmembrane helix</keyword>
<sequence>MRVGILLLIGAVIFQFSSQTYEQQSLVPLLRQVLPGEPFAGVLSHVHVSYWNSIISIETKGYYYFVEFFIRKFAHLFLFGCLAAALFSVMMLARPKRVWTVVLFSLIGTGIYAVLDEYHQFLTGGRTPLLKDVVLDMIGATAALTVYVPLFLWRMKRK</sequence>
<feature type="domain" description="VanZ-like" evidence="2">
    <location>
        <begin position="5"/>
        <end position="148"/>
    </location>
</feature>
<evidence type="ECO:0000313" key="3">
    <source>
        <dbReference type="EMBL" id="OKL36423.1"/>
    </source>
</evidence>
<dbReference type="OrthoDB" id="291892at2"/>
<name>A0A1Q5P2M6_9BACI</name>
<evidence type="ECO:0000313" key="4">
    <source>
        <dbReference type="Proteomes" id="UP000186524"/>
    </source>
</evidence>
<evidence type="ECO:0000256" key="1">
    <source>
        <dbReference type="SAM" id="Phobius"/>
    </source>
</evidence>
<dbReference type="Pfam" id="PF04892">
    <property type="entry name" value="VanZ"/>
    <property type="match status" value="1"/>
</dbReference>
<protein>
    <submittedName>
        <fullName evidence="3">VanZ family protein</fullName>
    </submittedName>
</protein>
<dbReference type="InterPro" id="IPR016747">
    <property type="entry name" value="Phosphotransbutyrylase"/>
</dbReference>
<dbReference type="STRING" id="1714354.BLL40_11075"/>
<gene>
    <name evidence="3" type="ORF">BLL40_11075</name>
</gene>
<comment type="caution">
    <text evidence="3">The sequence shown here is derived from an EMBL/GenBank/DDBJ whole genome shotgun (WGS) entry which is preliminary data.</text>
</comment>
<dbReference type="EMBL" id="MRWQ01000008">
    <property type="protein sequence ID" value="OKL36423.1"/>
    <property type="molecule type" value="Genomic_DNA"/>
</dbReference>
<evidence type="ECO:0000259" key="2">
    <source>
        <dbReference type="Pfam" id="PF04892"/>
    </source>
</evidence>
<accession>A0A1Q5P2M6</accession>